<dbReference type="SUPFAM" id="SSF52540">
    <property type="entry name" value="P-loop containing nucleoside triphosphate hydrolases"/>
    <property type="match status" value="1"/>
</dbReference>
<organism evidence="7 8">
    <name type="scientific">Microseira wollei NIES-4236</name>
    <dbReference type="NCBI Taxonomy" id="2530354"/>
    <lineage>
        <taxon>Bacteria</taxon>
        <taxon>Bacillati</taxon>
        <taxon>Cyanobacteriota</taxon>
        <taxon>Cyanophyceae</taxon>
        <taxon>Oscillatoriophycideae</taxon>
        <taxon>Aerosakkonematales</taxon>
        <taxon>Aerosakkonemataceae</taxon>
        <taxon>Microseira</taxon>
    </lineage>
</organism>
<feature type="repeat" description="WD" evidence="3">
    <location>
        <begin position="1030"/>
        <end position="1062"/>
    </location>
</feature>
<accession>A0AAV3X5P9</accession>
<keyword evidence="2" id="KW-0677">Repeat</keyword>
<keyword evidence="1 3" id="KW-0853">WD repeat</keyword>
<feature type="repeat" description="WD" evidence="3">
    <location>
        <begin position="1315"/>
        <end position="1347"/>
    </location>
</feature>
<feature type="repeat" description="WD" evidence="3">
    <location>
        <begin position="1397"/>
        <end position="1431"/>
    </location>
</feature>
<dbReference type="SMART" id="SM00320">
    <property type="entry name" value="WD40"/>
    <property type="match status" value="14"/>
</dbReference>
<evidence type="ECO:0000256" key="4">
    <source>
        <dbReference type="SAM" id="MobiDB-lite"/>
    </source>
</evidence>
<dbReference type="PROSITE" id="PS50082">
    <property type="entry name" value="WD_REPEATS_2"/>
    <property type="match status" value="14"/>
</dbReference>
<evidence type="ECO:0000259" key="6">
    <source>
        <dbReference type="Pfam" id="PF20703"/>
    </source>
</evidence>
<dbReference type="PANTHER" id="PTHR19848">
    <property type="entry name" value="WD40 REPEAT PROTEIN"/>
    <property type="match status" value="1"/>
</dbReference>
<evidence type="ECO:0000313" key="8">
    <source>
        <dbReference type="Proteomes" id="UP001050975"/>
    </source>
</evidence>
<evidence type="ECO:0000259" key="5">
    <source>
        <dbReference type="Pfam" id="PF12770"/>
    </source>
</evidence>
<protein>
    <submittedName>
        <fullName evidence="7">WD-repeat protein</fullName>
    </submittedName>
</protein>
<dbReference type="PROSITE" id="PS50294">
    <property type="entry name" value="WD_REPEATS_REGION"/>
    <property type="match status" value="12"/>
</dbReference>
<feature type="domain" description="CHAT" evidence="5">
    <location>
        <begin position="190"/>
        <end position="351"/>
    </location>
</feature>
<dbReference type="Gene3D" id="2.130.10.10">
    <property type="entry name" value="YVTN repeat-like/Quinoprotein amine dehydrogenase"/>
    <property type="match status" value="5"/>
</dbReference>
<dbReference type="Pfam" id="PF00400">
    <property type="entry name" value="WD40"/>
    <property type="match status" value="14"/>
</dbReference>
<dbReference type="InterPro" id="IPR001680">
    <property type="entry name" value="WD40_rpt"/>
</dbReference>
<feature type="domain" description="Novel STAND NTPase 1" evidence="6">
    <location>
        <begin position="385"/>
        <end position="847"/>
    </location>
</feature>
<dbReference type="RefSeq" id="WP_226578919.1">
    <property type="nucleotide sequence ID" value="NZ_BLAY01000028.1"/>
</dbReference>
<dbReference type="InterPro" id="IPR019775">
    <property type="entry name" value="WD40_repeat_CS"/>
</dbReference>
<dbReference type="CDD" id="cd00200">
    <property type="entry name" value="WD40"/>
    <property type="match status" value="2"/>
</dbReference>
<dbReference type="Pfam" id="PF12770">
    <property type="entry name" value="CHAT"/>
    <property type="match status" value="1"/>
</dbReference>
<dbReference type="PRINTS" id="PR00320">
    <property type="entry name" value="GPROTEINBRPT"/>
</dbReference>
<feature type="repeat" description="WD" evidence="3">
    <location>
        <begin position="1520"/>
        <end position="1552"/>
    </location>
</feature>
<feature type="repeat" description="WD" evidence="3">
    <location>
        <begin position="1151"/>
        <end position="1183"/>
    </location>
</feature>
<dbReference type="EMBL" id="BLAY01000028">
    <property type="protein sequence ID" value="GET37444.1"/>
    <property type="molecule type" value="Genomic_DNA"/>
</dbReference>
<proteinExistence type="predicted"/>
<feature type="repeat" description="WD" evidence="3">
    <location>
        <begin position="1233"/>
        <end position="1267"/>
    </location>
</feature>
<feature type="repeat" description="WD" evidence="3">
    <location>
        <begin position="994"/>
        <end position="1020"/>
    </location>
</feature>
<dbReference type="InterPro" id="IPR015943">
    <property type="entry name" value="WD40/YVTN_repeat-like_dom_sf"/>
</dbReference>
<evidence type="ECO:0000256" key="1">
    <source>
        <dbReference type="ARBA" id="ARBA00022574"/>
    </source>
</evidence>
<gene>
    <name evidence="7" type="ORF">MiSe_21970</name>
</gene>
<dbReference type="InterPro" id="IPR024983">
    <property type="entry name" value="CHAT_dom"/>
</dbReference>
<evidence type="ECO:0000256" key="2">
    <source>
        <dbReference type="ARBA" id="ARBA00022737"/>
    </source>
</evidence>
<dbReference type="InterPro" id="IPR027417">
    <property type="entry name" value="P-loop_NTPase"/>
</dbReference>
<comment type="caution">
    <text evidence="7">The sequence shown here is derived from an EMBL/GenBank/DDBJ whole genome shotgun (WGS) entry which is preliminary data.</text>
</comment>
<evidence type="ECO:0000313" key="7">
    <source>
        <dbReference type="EMBL" id="GET37444.1"/>
    </source>
</evidence>
<reference evidence="7" key="1">
    <citation type="submission" date="2019-10" db="EMBL/GenBank/DDBJ databases">
        <title>Draft genome sequece of Microseira wollei NIES-4236.</title>
        <authorList>
            <person name="Yamaguchi H."/>
            <person name="Suzuki S."/>
            <person name="Kawachi M."/>
        </authorList>
    </citation>
    <scope>NUCLEOTIDE SEQUENCE</scope>
    <source>
        <strain evidence="7">NIES-4236</strain>
    </source>
</reference>
<feature type="repeat" description="WD" evidence="3">
    <location>
        <begin position="1118"/>
        <end position="1144"/>
    </location>
</feature>
<dbReference type="InterPro" id="IPR020472">
    <property type="entry name" value="WD40_PAC1"/>
</dbReference>
<feature type="repeat" description="WD" evidence="3">
    <location>
        <begin position="1071"/>
        <end position="1103"/>
    </location>
</feature>
<feature type="repeat" description="WD" evidence="3">
    <location>
        <begin position="1479"/>
        <end position="1513"/>
    </location>
</feature>
<dbReference type="Gene3D" id="3.40.50.300">
    <property type="entry name" value="P-loop containing nucleotide triphosphate hydrolases"/>
    <property type="match status" value="1"/>
</dbReference>
<dbReference type="PROSITE" id="PS00678">
    <property type="entry name" value="WD_REPEATS_1"/>
    <property type="match status" value="1"/>
</dbReference>
<dbReference type="InterPro" id="IPR049052">
    <property type="entry name" value="nSTAND1"/>
</dbReference>
<evidence type="ECO:0000256" key="3">
    <source>
        <dbReference type="PROSITE-ProRule" id="PRU00221"/>
    </source>
</evidence>
<sequence length="1587" mass="175962">MLPHMSKSVVINLGHGDLNNGFPRVTAQLWAAGHPLPEQFIGSLPAAPDLVELYRNWQSIYLNLCDRKQLISRSKEEDDDELEIDQGGTTNISVVDFHQVRQTLEESINAWFKSEEFLNIDQELRSRLDPAEQIRVIIEINEVLLRRLPWHCWNFFRDYPQAEMALSRPEYKRSQRLQSKDPKNKVRILAILGNSVGINLEAEAKLLNNLKDAEVAFIVKPEREEFNQQLLNPAGWDILFFAGHSQTEGETGRIYINENKTNNSLAIAELETALKDAIERGLKLAIFNSCDGLGLALELEKLNIPTVIVMREPVPNFVAQEFFKYFLEAFAFERLPLYLAVQQARRKLEALENDFPGASWLPAICQNPAVQPPNWLQLGGIPPCPYRGLFAFQEEDARLFFGRETFTQQLVKAVNTKKLVAVIGPSGSGKSSVVFAGLIPHLRCCDIPFKIATFRPGNNPFNSLASALISVEAPESSNIEFTSESKSDPPLPPLDKGGSQNPKSAELEVAIELRYASGTLTRSQPGTLCNIINRILQKSRAGETPTPQEFLQNSNRILQKSRAGETPTPQEFLQKSHGLGERLLLVADQFEELYTLVSEAERLVFLEELLGAVNNTPNFTLVITLRADFLGRALDSEALGKALQQYPPELLIPMNRKELEEAIANPAQMLGVELEEGLTERIINDVDRQPGHLPLLEFALTQLWAKQKDGILSCAAYKEIGGVDLALANHAEQVYFNLSAADRFRSQRIFIQLVHPGEGTEDTRRLATRAEVGEENWDLVTYLASARLVVTGRDEKTGLETVEIVHEALIRSWEKLRIWMQQDRDFRHWQEQLRGVIRQWESSGKDEGALLRGKPLIDAQYWQQQRSDELNSGERSFIQLSLALRDREFKQQKRSRQLTISSLAGGLVLALSIAGVAWWQWQNSAINEIKAISESSQALFASNQKFDALIEAIKAKGKLQKLVGVDTQTQNQVLQVLEQAVYGAIEYNSLTAKNAVWGVAISSDGNIIASGGEKNAVKLWRRDGSLLHTLEGHQGTIWGVAISPDSQLIASASEDKTVKLWSRDGQELNTLRGPRDRVWAVAFSPDSNKVAAVSQDGLVYIWSREGKLIKRLTGIKTVAKVTFTPNGNIVAASEDGSVKIWSIDGKQLPTLEAHIGPAWGLAVSPDGSKIIAGFGDGTVKIWSPDGKEILSFKGHSDSVMEIAFRSDGKVFATASKDKTIKIWSLDGRLVTTLNGHSDRVNSVAFAPDGNALVSASEDRRIKFWKLNHELLTFLRGHEKPVIGVRFGPDGKFVASASDDSTVKLWSKDGTLLRTLKGHKSAVLGVDVSKDGQTIASASWDKTVKLWNSDGSLRKTLVGHQAEVWGVAISPDSRIIASASKDATIKLWDSGGNLLKTLRGHQGDIRDVTFSPDGKTIASASSDYTVKLWKLDGTLVKTLNGHHGGVIRIAFSSNGRILASASLDNTVKLWKTDGTLLKTINAHNNGVRGVSFSPDGKTIATAGGDNTVKLWNLDGTLLRILRGHSNPVWAVSFSPDGKTIASSSEDKTVILWNSYRVQNLDPLAFACDWVRDYLKHNPYKRHLCDRIN</sequence>
<feature type="repeat" description="WD" evidence="3">
    <location>
        <begin position="1192"/>
        <end position="1226"/>
    </location>
</feature>
<dbReference type="Pfam" id="PF20703">
    <property type="entry name" value="nSTAND1"/>
    <property type="match status" value="1"/>
</dbReference>
<feature type="region of interest" description="Disordered" evidence="4">
    <location>
        <begin position="479"/>
        <end position="503"/>
    </location>
</feature>
<dbReference type="PANTHER" id="PTHR19848:SF8">
    <property type="entry name" value="F-BOX AND WD REPEAT DOMAIN CONTAINING 7"/>
    <property type="match status" value="1"/>
</dbReference>
<feature type="repeat" description="WD" evidence="3">
    <location>
        <begin position="1356"/>
        <end position="1388"/>
    </location>
</feature>
<dbReference type="InterPro" id="IPR036322">
    <property type="entry name" value="WD40_repeat_dom_sf"/>
</dbReference>
<dbReference type="Proteomes" id="UP001050975">
    <property type="component" value="Unassembled WGS sequence"/>
</dbReference>
<feature type="repeat" description="WD" evidence="3">
    <location>
        <begin position="1274"/>
        <end position="1306"/>
    </location>
</feature>
<dbReference type="SUPFAM" id="SSF50978">
    <property type="entry name" value="WD40 repeat-like"/>
    <property type="match status" value="2"/>
</dbReference>
<feature type="repeat" description="WD" evidence="3">
    <location>
        <begin position="1438"/>
        <end position="1470"/>
    </location>
</feature>
<name>A0AAV3X5P9_9CYAN</name>
<keyword evidence="8" id="KW-1185">Reference proteome</keyword>